<accession>A0A1B7TBE5</accession>
<dbReference type="InterPro" id="IPR004108">
    <property type="entry name" value="Fe_hydrogenase_lsu_C"/>
</dbReference>
<dbReference type="OrthoDB" id="10253113at2759"/>
<feature type="domain" description="Iron hydrogenase large subunit C-terminal" evidence="8">
    <location>
        <begin position="168"/>
        <end position="448"/>
    </location>
</feature>
<gene>
    <name evidence="9" type="ORF">HANVADRAFT_53431</name>
</gene>
<keyword evidence="10" id="KW-1185">Reference proteome</keyword>
<keyword evidence="5" id="KW-0411">Iron-sulfur</keyword>
<dbReference type="InterPro" id="IPR050340">
    <property type="entry name" value="Cytosolic_Fe-S_CAF"/>
</dbReference>
<feature type="compositionally biased region" description="Basic and acidic residues" evidence="7">
    <location>
        <begin position="542"/>
        <end position="551"/>
    </location>
</feature>
<proteinExistence type="inferred from homology"/>
<comment type="caution">
    <text evidence="9">The sequence shown here is derived from an EMBL/GenBank/DDBJ whole genome shotgun (WGS) entry which is preliminary data.</text>
</comment>
<feature type="compositionally biased region" description="Polar residues" evidence="7">
    <location>
        <begin position="552"/>
        <end position="561"/>
    </location>
</feature>
<keyword evidence="4" id="KW-0408">Iron</keyword>
<dbReference type="AlphaFoldDB" id="A0A1B7TBE5"/>
<dbReference type="Proteomes" id="UP000092321">
    <property type="component" value="Unassembled WGS sequence"/>
</dbReference>
<comment type="similarity">
    <text evidence="1">Belongs to the NARF family.</text>
</comment>
<evidence type="ECO:0000259" key="8">
    <source>
        <dbReference type="Pfam" id="PF02906"/>
    </source>
</evidence>
<dbReference type="PANTHER" id="PTHR11615">
    <property type="entry name" value="NITRATE, FORMATE, IRON DEHYDROGENASE"/>
    <property type="match status" value="1"/>
</dbReference>
<dbReference type="Pfam" id="PF02906">
    <property type="entry name" value="Fe_hyd_lg_C"/>
    <property type="match status" value="1"/>
</dbReference>
<evidence type="ECO:0000313" key="9">
    <source>
        <dbReference type="EMBL" id="OBA26054.1"/>
    </source>
</evidence>
<evidence type="ECO:0000256" key="7">
    <source>
        <dbReference type="SAM" id="MobiDB-lite"/>
    </source>
</evidence>
<evidence type="ECO:0000256" key="6">
    <source>
        <dbReference type="ARBA" id="ARBA00031269"/>
    </source>
</evidence>
<feature type="region of interest" description="Disordered" evidence="7">
    <location>
        <begin position="542"/>
        <end position="561"/>
    </location>
</feature>
<evidence type="ECO:0000256" key="2">
    <source>
        <dbReference type="ARBA" id="ARBA00015854"/>
    </source>
</evidence>
<evidence type="ECO:0000313" key="10">
    <source>
        <dbReference type="Proteomes" id="UP000092321"/>
    </source>
</evidence>
<evidence type="ECO:0000256" key="4">
    <source>
        <dbReference type="ARBA" id="ARBA00022485"/>
    </source>
</evidence>
<evidence type="ECO:0000256" key="3">
    <source>
        <dbReference type="ARBA" id="ARBA00017073"/>
    </source>
</evidence>
<dbReference type="InterPro" id="IPR009016">
    <property type="entry name" value="Fe_hydrogenase"/>
</dbReference>
<sequence>MSSILTKEALNDFISPSQVCINPIKTDPIIKKQKKEEDEDEFVIEVGKEDDTPTKVNITLQDCLACSGCVTTSEELLLEQHSHDSFLKNYRDNLEMDDETVLLISIAPTCRISLMNYLKFETLDDLDNWFLQACVSMFAQKHEQQKLYVTSTQIGKEISNKAMLDNIFENNSKNKKEEEESNKKPLLTAVCPGVVLYIEKQHNNLTSNFIKIKPEMSALGQLIKDKKKNYALANNKIYHLAIMPCFDKKLESSKIEEDDVDCVLTPKEVINMFIDSKILLEPKNNKNIEEKKLSTMINPYGDELLAKLAWCIDNDELEAGNSSGGYAFKYIKEKKNRLLKENGIITDIVIEEGKNSDMVFYKLVTVGDEAASKKLMGSSCELYGFKNLQNLIRKIDVKRSQKKKKPLFKSRKTVQSDATSTNDSMVIEPKDCDFIELMACPGGCINGGGLLLPLDSAANSNSKKRYESLSQMNKIYLAQFTQKLNKTFIKGVIDIDDNNNTVSVKIIGHLYSENKNSDEEKKNPPLNTLKLDYKIERKEDEEEERIKEELKSSSTAVFEEW</sequence>
<evidence type="ECO:0000256" key="1">
    <source>
        <dbReference type="ARBA" id="ARBA00006596"/>
    </source>
</evidence>
<dbReference type="SUPFAM" id="SSF53920">
    <property type="entry name" value="Fe-only hydrogenase"/>
    <property type="match status" value="1"/>
</dbReference>
<dbReference type="EMBL" id="LXPE01000025">
    <property type="protein sequence ID" value="OBA26054.1"/>
    <property type="molecule type" value="Genomic_DNA"/>
</dbReference>
<protein>
    <recommendedName>
        <fullName evidence="2">Cytosolic Fe-S cluster assembly factor NAR1</fullName>
    </recommendedName>
    <alternativeName>
        <fullName evidence="3">Cytosolic Fe-S cluster assembly factor nar1</fullName>
    </alternativeName>
    <alternativeName>
        <fullName evidence="6">Nuclear architecture-related protein 1</fullName>
    </alternativeName>
</protein>
<dbReference type="Gene3D" id="3.40.950.10">
    <property type="entry name" value="Fe-only Hydrogenase (Larger Subunit), Chain L, domain 3"/>
    <property type="match status" value="1"/>
</dbReference>
<reference evidence="10" key="1">
    <citation type="journal article" date="2016" name="Proc. Natl. Acad. Sci. U.S.A.">
        <title>Comparative genomics of biotechnologically important yeasts.</title>
        <authorList>
            <person name="Riley R."/>
            <person name="Haridas S."/>
            <person name="Wolfe K.H."/>
            <person name="Lopes M.R."/>
            <person name="Hittinger C.T."/>
            <person name="Goeker M."/>
            <person name="Salamov A.A."/>
            <person name="Wisecaver J.H."/>
            <person name="Long T.M."/>
            <person name="Calvey C.H."/>
            <person name="Aerts A.L."/>
            <person name="Barry K.W."/>
            <person name="Choi C."/>
            <person name="Clum A."/>
            <person name="Coughlan A.Y."/>
            <person name="Deshpande S."/>
            <person name="Douglass A.P."/>
            <person name="Hanson S.J."/>
            <person name="Klenk H.-P."/>
            <person name="LaButti K.M."/>
            <person name="Lapidus A."/>
            <person name="Lindquist E.A."/>
            <person name="Lipzen A.M."/>
            <person name="Meier-Kolthoff J.P."/>
            <person name="Ohm R.A."/>
            <person name="Otillar R.P."/>
            <person name="Pangilinan J.L."/>
            <person name="Peng Y."/>
            <person name="Rokas A."/>
            <person name="Rosa C.A."/>
            <person name="Scheuner C."/>
            <person name="Sibirny A.A."/>
            <person name="Slot J.C."/>
            <person name="Stielow J.B."/>
            <person name="Sun H."/>
            <person name="Kurtzman C.P."/>
            <person name="Blackwell M."/>
            <person name="Grigoriev I.V."/>
            <person name="Jeffries T.W."/>
        </authorList>
    </citation>
    <scope>NUCLEOTIDE SEQUENCE [LARGE SCALE GENOMIC DNA]</scope>
    <source>
        <strain evidence="10">NRRL Y-1626</strain>
    </source>
</reference>
<organism evidence="9 10">
    <name type="scientific">Hanseniaspora valbyensis NRRL Y-1626</name>
    <dbReference type="NCBI Taxonomy" id="766949"/>
    <lineage>
        <taxon>Eukaryota</taxon>
        <taxon>Fungi</taxon>
        <taxon>Dikarya</taxon>
        <taxon>Ascomycota</taxon>
        <taxon>Saccharomycotina</taxon>
        <taxon>Saccharomycetes</taxon>
        <taxon>Saccharomycodales</taxon>
        <taxon>Saccharomycodaceae</taxon>
        <taxon>Hanseniaspora</taxon>
    </lineage>
</organism>
<keyword evidence="4" id="KW-0479">Metal-binding</keyword>
<dbReference type="Gene3D" id="3.40.50.1780">
    <property type="match status" value="1"/>
</dbReference>
<name>A0A1B7TBE5_9ASCO</name>
<dbReference type="GO" id="GO:0051539">
    <property type="term" value="F:4 iron, 4 sulfur cluster binding"/>
    <property type="evidence" value="ECO:0007669"/>
    <property type="project" value="UniProtKB-KW"/>
</dbReference>
<evidence type="ECO:0000256" key="5">
    <source>
        <dbReference type="ARBA" id="ARBA00023014"/>
    </source>
</evidence>
<keyword evidence="4" id="KW-0004">4Fe-4S</keyword>